<dbReference type="InterPro" id="IPR011335">
    <property type="entry name" value="Restrct_endonuc-II-like"/>
</dbReference>
<name>A0A523BAK7_9CREN</name>
<dbReference type="AlphaFoldDB" id="A0A523BAK7"/>
<dbReference type="SUPFAM" id="SSF52980">
    <property type="entry name" value="Restriction endonuclease-like"/>
    <property type="match status" value="1"/>
</dbReference>
<reference evidence="3 5" key="1">
    <citation type="journal article" date="2019" name="Nat. Microbiol.">
        <title>Expanding anaerobic alkane metabolism in the domain of Archaea.</title>
        <authorList>
            <person name="Wang Y."/>
            <person name="Wegener G."/>
            <person name="Hou J."/>
            <person name="Wang F."/>
            <person name="Xiao X."/>
        </authorList>
    </citation>
    <scope>NUCLEOTIDE SEQUENCE [LARGE SCALE GENOMIC DNA]</scope>
    <source>
        <strain evidence="3">WYZ-LMO11</strain>
    </source>
</reference>
<dbReference type="EMBL" id="QNVI01000061">
    <property type="protein sequence ID" value="TDA37981.1"/>
    <property type="molecule type" value="Genomic_DNA"/>
</dbReference>
<evidence type="ECO:0000313" key="5">
    <source>
        <dbReference type="Proteomes" id="UP000317265"/>
    </source>
</evidence>
<protein>
    <recommendedName>
        <fullName evidence="1">NERD domain-containing protein</fullName>
    </recommendedName>
</protein>
<proteinExistence type="predicted"/>
<dbReference type="EMBL" id="RXIH01000001">
    <property type="protein sequence ID" value="RZN57873.1"/>
    <property type="molecule type" value="Genomic_DNA"/>
</dbReference>
<evidence type="ECO:0000313" key="4">
    <source>
        <dbReference type="Proteomes" id="UP000316080"/>
    </source>
</evidence>
<comment type="caution">
    <text evidence="3">The sequence shown here is derived from an EMBL/GenBank/DDBJ whole genome shotgun (WGS) entry which is preliminary data.</text>
</comment>
<evidence type="ECO:0000259" key="1">
    <source>
        <dbReference type="Pfam" id="PF08378"/>
    </source>
</evidence>
<feature type="domain" description="NERD" evidence="1">
    <location>
        <begin position="28"/>
        <end position="95"/>
    </location>
</feature>
<accession>A0A523BAK7</accession>
<dbReference type="Proteomes" id="UP000316080">
    <property type="component" value="Unassembled WGS sequence"/>
</dbReference>
<evidence type="ECO:0000313" key="2">
    <source>
        <dbReference type="EMBL" id="RZN57873.1"/>
    </source>
</evidence>
<dbReference type="Pfam" id="PF08378">
    <property type="entry name" value="NERD"/>
    <property type="match status" value="1"/>
</dbReference>
<reference evidence="2 4" key="2">
    <citation type="journal article" date="2019" name="Nat. Microbiol.">
        <title>Wide diversity of methane and short-chain alkane metabolisms in uncultured archaea.</title>
        <authorList>
            <person name="Borrel G."/>
            <person name="Adam P.S."/>
            <person name="McKay L.J."/>
            <person name="Chen L.X."/>
            <person name="Sierra-Garcia I.N."/>
            <person name="Sieber C.M."/>
            <person name="Letourneur Q."/>
            <person name="Ghozlane A."/>
            <person name="Andersen G.L."/>
            <person name="Li W.J."/>
            <person name="Hallam S.J."/>
            <person name="Muyzer G."/>
            <person name="de Oliveira V.M."/>
            <person name="Inskeep W.P."/>
            <person name="Banfield J.F."/>
            <person name="Gribaldo S."/>
        </authorList>
    </citation>
    <scope>NUCLEOTIDE SEQUENCE [LARGE SCALE GENOMIC DNA]</scope>
    <source>
        <strain evidence="2">Verst-YHS</strain>
    </source>
</reference>
<gene>
    <name evidence="3" type="ORF">DSO09_05600</name>
    <name evidence="2" type="ORF">EF809_00235</name>
</gene>
<dbReference type="InterPro" id="IPR011528">
    <property type="entry name" value="NERD"/>
</dbReference>
<dbReference type="Proteomes" id="UP000317265">
    <property type="component" value="Unassembled WGS sequence"/>
</dbReference>
<dbReference type="Gene3D" id="3.40.1350.10">
    <property type="match status" value="1"/>
</dbReference>
<sequence>MILLDEIKRRISLGEQLEEILKKEGWKDFEKFVSEIISENGFLTINNFRFSYNRKRNEIDIIAIQNPRIILIDCKHWKTKYRRKSALKNASLIHYNRGMNFTNIIKKLSIIKDWKKVIIILAIVTLYEESIIEMNNVYIVPLFKIISFLECAKSGLYDNYILKI</sequence>
<dbReference type="InterPro" id="IPR011856">
    <property type="entry name" value="tRNA_endonuc-like_dom_sf"/>
</dbReference>
<organism evidence="3 5">
    <name type="scientific">Thermoproteota archaeon</name>
    <dbReference type="NCBI Taxonomy" id="2056631"/>
    <lineage>
        <taxon>Archaea</taxon>
        <taxon>Thermoproteota</taxon>
    </lineage>
</organism>
<dbReference type="GO" id="GO:0003676">
    <property type="term" value="F:nucleic acid binding"/>
    <property type="evidence" value="ECO:0007669"/>
    <property type="project" value="InterPro"/>
</dbReference>
<evidence type="ECO:0000313" key="3">
    <source>
        <dbReference type="EMBL" id="TDA37981.1"/>
    </source>
</evidence>